<evidence type="ECO:0000256" key="4">
    <source>
        <dbReference type="ARBA" id="ARBA00022692"/>
    </source>
</evidence>
<evidence type="ECO:0000256" key="3">
    <source>
        <dbReference type="ARBA" id="ARBA00022475"/>
    </source>
</evidence>
<keyword evidence="3" id="KW-1003">Cell membrane</keyword>
<evidence type="ECO:0000256" key="2">
    <source>
        <dbReference type="ARBA" id="ARBA00005346"/>
    </source>
</evidence>
<feature type="transmembrane region" description="Helical" evidence="8">
    <location>
        <begin position="336"/>
        <end position="358"/>
    </location>
</feature>
<evidence type="ECO:0000256" key="5">
    <source>
        <dbReference type="ARBA" id="ARBA00022989"/>
    </source>
</evidence>
<feature type="transmembrane region" description="Helical" evidence="8">
    <location>
        <begin position="111"/>
        <end position="129"/>
    </location>
</feature>
<sequence>MSLEAVFLGLIVLPLLGGCLAFLSRPLALPANLVVAVGQLICAFELARTVMAQGPLSYKVGGWDAPLGVNLYADGLTAMMLVMVAVVGGTIVLYTAGAMRSIKDDTYDQQLFWPINLLLLASLNALFLSGDIFNLYVTLELLTLSAVALIGLVGTVDALTAALRYLLVAISASLLYLLGVALLYSIYGTVDWHLLGDQIQVDQVKGDQASLLAIALIVSGLLLKTAVFPLHFWLPPAHSSAPTAASALLSALVLKASFYIILRLWFSVFPYAEFQNAGTLLTTLGVAAILWGSLQAINQTQLKAMVAYSTVAQVGYLFLVFSLASDAAVAWDAWSATVLFAVSHAVGKAAVFLAAGSLQYATGSKQIDSLAGIAREQPVTVLAFATAGVVLIGLPPSGAFVAKWLLLQSAIASGQWPLAAVILTGGVLAAIYVFRVLSLSLLRCEPRESCEPRETRPVPRLMQYATLGLAIVAITLGMMASPMMELLKVDAPFSANPFSADPVSVSTFREVAP</sequence>
<evidence type="ECO:0000313" key="11">
    <source>
        <dbReference type="EMBL" id="KAA1262002.1"/>
    </source>
</evidence>
<dbReference type="Pfam" id="PF00361">
    <property type="entry name" value="Proton_antipo_M"/>
    <property type="match status" value="1"/>
</dbReference>
<feature type="domain" description="NADH:quinone oxidoreductase/Mrp antiporter transmembrane" evidence="9">
    <location>
        <begin position="129"/>
        <end position="428"/>
    </location>
</feature>
<dbReference type="GO" id="GO:0042773">
    <property type="term" value="P:ATP synthesis coupled electron transport"/>
    <property type="evidence" value="ECO:0007669"/>
    <property type="project" value="InterPro"/>
</dbReference>
<reference evidence="11 12" key="1">
    <citation type="submission" date="2019-08" db="EMBL/GenBank/DDBJ databases">
        <title>Deep-cultivation of Planctomycetes and their phenomic and genomic characterization uncovers novel biology.</title>
        <authorList>
            <person name="Wiegand S."/>
            <person name="Jogler M."/>
            <person name="Boedeker C."/>
            <person name="Pinto D."/>
            <person name="Vollmers J."/>
            <person name="Rivas-Marin E."/>
            <person name="Kohn T."/>
            <person name="Peeters S.H."/>
            <person name="Heuer A."/>
            <person name="Rast P."/>
            <person name="Oberbeckmann S."/>
            <person name="Bunk B."/>
            <person name="Jeske O."/>
            <person name="Meyerdierks A."/>
            <person name="Storesund J.E."/>
            <person name="Kallscheuer N."/>
            <person name="Luecker S."/>
            <person name="Lage O.M."/>
            <person name="Pohl T."/>
            <person name="Merkel B.J."/>
            <person name="Hornburger P."/>
            <person name="Mueller R.-W."/>
            <person name="Bruemmer F."/>
            <person name="Labrenz M."/>
            <person name="Spormann A.M."/>
            <person name="Op Den Camp H."/>
            <person name="Overmann J."/>
            <person name="Amann R."/>
            <person name="Jetten M.S.M."/>
            <person name="Mascher T."/>
            <person name="Medema M.H."/>
            <person name="Devos D.P."/>
            <person name="Kaster A.-K."/>
            <person name="Ovreas L."/>
            <person name="Rohde M."/>
            <person name="Galperin M.Y."/>
            <person name="Jogler C."/>
        </authorList>
    </citation>
    <scope>NUCLEOTIDE SEQUENCE [LARGE SCALE GENOMIC DNA]</scope>
    <source>
        <strain evidence="11 12">LF1</strain>
    </source>
</reference>
<feature type="transmembrane region" description="Helical" evidence="8">
    <location>
        <begin position="461"/>
        <end position="480"/>
    </location>
</feature>
<feature type="transmembrane region" description="Helical" evidence="8">
    <location>
        <begin position="211"/>
        <end position="234"/>
    </location>
</feature>
<dbReference type="GO" id="GO:0008137">
    <property type="term" value="F:NADH dehydrogenase (ubiquinone) activity"/>
    <property type="evidence" value="ECO:0007669"/>
    <property type="project" value="InterPro"/>
</dbReference>
<dbReference type="EMBL" id="VRLW01000001">
    <property type="protein sequence ID" value="KAA1262002.1"/>
    <property type="molecule type" value="Genomic_DNA"/>
</dbReference>
<evidence type="ECO:0000259" key="9">
    <source>
        <dbReference type="Pfam" id="PF00361"/>
    </source>
</evidence>
<gene>
    <name evidence="11" type="primary">mrpD_2</name>
    <name evidence="11" type="ORF">LF1_45630</name>
</gene>
<dbReference type="InterPro" id="IPR001516">
    <property type="entry name" value="Proton_antipo_N"/>
</dbReference>
<evidence type="ECO:0000256" key="1">
    <source>
        <dbReference type="ARBA" id="ARBA00004651"/>
    </source>
</evidence>
<dbReference type="Pfam" id="PF00662">
    <property type="entry name" value="Proton_antipo_N"/>
    <property type="match status" value="1"/>
</dbReference>
<feature type="transmembrane region" description="Helical" evidence="8">
    <location>
        <begin position="165"/>
        <end position="187"/>
    </location>
</feature>
<organism evidence="11 12">
    <name type="scientific">Rubripirellula obstinata</name>
    <dbReference type="NCBI Taxonomy" id="406547"/>
    <lineage>
        <taxon>Bacteria</taxon>
        <taxon>Pseudomonadati</taxon>
        <taxon>Planctomycetota</taxon>
        <taxon>Planctomycetia</taxon>
        <taxon>Pirellulales</taxon>
        <taxon>Pirellulaceae</taxon>
        <taxon>Rubripirellula</taxon>
    </lineage>
</organism>
<dbReference type="Proteomes" id="UP000322699">
    <property type="component" value="Unassembled WGS sequence"/>
</dbReference>
<feature type="domain" description="NADH-Ubiquinone oxidoreductase (complex I) chain 5 N-terminal" evidence="10">
    <location>
        <begin position="67"/>
        <end position="101"/>
    </location>
</feature>
<dbReference type="PANTHER" id="PTHR42703">
    <property type="entry name" value="NADH DEHYDROGENASE"/>
    <property type="match status" value="1"/>
</dbReference>
<feature type="transmembrane region" description="Helical" evidence="8">
    <location>
        <begin position="76"/>
        <end position="99"/>
    </location>
</feature>
<keyword evidence="6 8" id="KW-0472">Membrane</keyword>
<comment type="similarity">
    <text evidence="2">Belongs to the CPA3 antiporters (TC 2.A.63) subunit D family.</text>
</comment>
<evidence type="ECO:0000259" key="10">
    <source>
        <dbReference type="Pfam" id="PF00662"/>
    </source>
</evidence>
<evidence type="ECO:0000313" key="12">
    <source>
        <dbReference type="Proteomes" id="UP000322699"/>
    </source>
</evidence>
<protein>
    <submittedName>
        <fullName evidence="11">Na(+)/H(+) antiporter subunit D</fullName>
    </submittedName>
</protein>
<feature type="transmembrane region" description="Helical" evidence="8">
    <location>
        <begin position="274"/>
        <end position="294"/>
    </location>
</feature>
<feature type="transmembrane region" description="Helical" evidence="8">
    <location>
        <begin position="418"/>
        <end position="441"/>
    </location>
</feature>
<comment type="caution">
    <text evidence="11">The sequence shown here is derived from an EMBL/GenBank/DDBJ whole genome shotgun (WGS) entry which is preliminary data.</text>
</comment>
<feature type="transmembrane region" description="Helical" evidence="8">
    <location>
        <begin position="246"/>
        <end position="268"/>
    </location>
</feature>
<dbReference type="InterPro" id="IPR001750">
    <property type="entry name" value="ND/Mrp_TM"/>
</dbReference>
<comment type="subcellular location">
    <subcellularLocation>
        <location evidence="1">Cell membrane</location>
        <topology evidence="1">Multi-pass membrane protein</topology>
    </subcellularLocation>
    <subcellularLocation>
        <location evidence="7">Membrane</location>
        <topology evidence="7">Multi-pass membrane protein</topology>
    </subcellularLocation>
</comment>
<accession>A0A5B1CNR7</accession>
<keyword evidence="5 8" id="KW-1133">Transmembrane helix</keyword>
<dbReference type="OrthoDB" id="9811718at2"/>
<dbReference type="InterPro" id="IPR003918">
    <property type="entry name" value="NADH_UbQ_OxRdtase"/>
</dbReference>
<dbReference type="GO" id="GO:0005886">
    <property type="term" value="C:plasma membrane"/>
    <property type="evidence" value="ECO:0007669"/>
    <property type="project" value="UniProtKB-SubCell"/>
</dbReference>
<evidence type="ECO:0000256" key="7">
    <source>
        <dbReference type="RuleBase" id="RU000320"/>
    </source>
</evidence>
<name>A0A5B1CNR7_9BACT</name>
<dbReference type="RefSeq" id="WP_068261096.1">
    <property type="nucleotide sequence ID" value="NZ_LWSK01000022.1"/>
</dbReference>
<proteinExistence type="inferred from homology"/>
<evidence type="ECO:0000256" key="6">
    <source>
        <dbReference type="ARBA" id="ARBA00023136"/>
    </source>
</evidence>
<keyword evidence="4 7" id="KW-0812">Transmembrane</keyword>
<keyword evidence="12" id="KW-1185">Reference proteome</keyword>
<dbReference type="PRINTS" id="PR01437">
    <property type="entry name" value="NUOXDRDTASE4"/>
</dbReference>
<dbReference type="InterPro" id="IPR050586">
    <property type="entry name" value="CPA3_Na-H_Antiporter_D"/>
</dbReference>
<evidence type="ECO:0000256" key="8">
    <source>
        <dbReference type="SAM" id="Phobius"/>
    </source>
</evidence>
<feature type="transmembrane region" description="Helical" evidence="8">
    <location>
        <begin position="135"/>
        <end position="153"/>
    </location>
</feature>
<feature type="transmembrane region" description="Helical" evidence="8">
    <location>
        <begin position="379"/>
        <end position="406"/>
    </location>
</feature>
<dbReference type="PANTHER" id="PTHR42703:SF1">
    <property type="entry name" value="NA(+)_H(+) ANTIPORTER SUBUNIT D1"/>
    <property type="match status" value="1"/>
</dbReference>
<dbReference type="AlphaFoldDB" id="A0A5B1CNR7"/>